<accession>A0AAW7JPF3</accession>
<dbReference type="InterPro" id="IPR002772">
    <property type="entry name" value="Glyco_hydro_3_C"/>
</dbReference>
<evidence type="ECO:0000256" key="1">
    <source>
        <dbReference type="ARBA" id="ARBA00005336"/>
    </source>
</evidence>
<feature type="signal peptide" evidence="4">
    <location>
        <begin position="1"/>
        <end position="20"/>
    </location>
</feature>
<proteinExistence type="inferred from homology"/>
<dbReference type="PANTHER" id="PTHR42721:SF3">
    <property type="entry name" value="BETA-D-XYLOSIDASE 5-RELATED"/>
    <property type="match status" value="1"/>
</dbReference>
<organism evidence="7 9">
    <name type="scientific">Leyella lascolaii</name>
    <dbReference type="NCBI Taxonomy" id="1776379"/>
    <lineage>
        <taxon>Bacteria</taxon>
        <taxon>Pseudomonadati</taxon>
        <taxon>Bacteroidota</taxon>
        <taxon>Bacteroidia</taxon>
        <taxon>Bacteroidales</taxon>
        <taxon>Prevotellaceae</taxon>
        <taxon>Leyella</taxon>
    </lineage>
</organism>
<feature type="domain" description="Fibronectin type III-like" evidence="5">
    <location>
        <begin position="638"/>
        <end position="707"/>
    </location>
</feature>
<comment type="similarity">
    <text evidence="1">Belongs to the glycosyl hydrolase 3 family.</text>
</comment>
<dbReference type="GO" id="GO:0009044">
    <property type="term" value="F:xylan 1,4-beta-xylosidase activity"/>
    <property type="evidence" value="ECO:0007669"/>
    <property type="project" value="InterPro"/>
</dbReference>
<evidence type="ECO:0000313" key="9">
    <source>
        <dbReference type="Proteomes" id="UP001168478"/>
    </source>
</evidence>
<dbReference type="GO" id="GO:0045493">
    <property type="term" value="P:xylan catabolic process"/>
    <property type="evidence" value="ECO:0007669"/>
    <property type="project" value="InterPro"/>
</dbReference>
<dbReference type="Proteomes" id="UP001168478">
    <property type="component" value="Unassembled WGS sequence"/>
</dbReference>
<reference evidence="7" key="2">
    <citation type="submission" date="2023-08" db="EMBL/GenBank/DDBJ databases">
        <title>Identification and characterization of horizontal gene transfer across gut microbiota members of farm animals based on homology search.</title>
        <authorList>
            <person name="Schwarzerova J."/>
            <person name="Nykrynova M."/>
            <person name="Jureckova K."/>
            <person name="Cejkova D."/>
            <person name="Rychlik I."/>
        </authorList>
    </citation>
    <scope>NUCLEOTIDE SEQUENCE</scope>
    <source>
        <strain evidence="7">ET15</strain>
        <strain evidence="6">ET37</strain>
    </source>
</reference>
<dbReference type="SMART" id="SM01217">
    <property type="entry name" value="Fn3_like"/>
    <property type="match status" value="1"/>
</dbReference>
<dbReference type="InterPro" id="IPR013783">
    <property type="entry name" value="Ig-like_fold"/>
</dbReference>
<dbReference type="InterPro" id="IPR044993">
    <property type="entry name" value="BXL"/>
</dbReference>
<keyword evidence="8" id="KW-1185">Reference proteome</keyword>
<dbReference type="GO" id="GO:0031222">
    <property type="term" value="P:arabinan catabolic process"/>
    <property type="evidence" value="ECO:0007669"/>
    <property type="project" value="TreeGrafter"/>
</dbReference>
<evidence type="ECO:0000259" key="5">
    <source>
        <dbReference type="SMART" id="SM01217"/>
    </source>
</evidence>
<dbReference type="Pfam" id="PF00933">
    <property type="entry name" value="Glyco_hydro_3"/>
    <property type="match status" value="1"/>
</dbReference>
<dbReference type="InterPro" id="IPR001764">
    <property type="entry name" value="Glyco_hydro_3_N"/>
</dbReference>
<evidence type="ECO:0000313" key="8">
    <source>
        <dbReference type="Proteomes" id="UP001167831"/>
    </source>
</evidence>
<dbReference type="PRINTS" id="PR00133">
    <property type="entry name" value="GLHYDRLASE3"/>
</dbReference>
<dbReference type="EMBL" id="JAUEIF010000002">
    <property type="protein sequence ID" value="MDN0024760.1"/>
    <property type="molecule type" value="Genomic_DNA"/>
</dbReference>
<dbReference type="SUPFAM" id="SSF51445">
    <property type="entry name" value="(Trans)glycosidases"/>
    <property type="match status" value="1"/>
</dbReference>
<dbReference type="InterPro" id="IPR036881">
    <property type="entry name" value="Glyco_hydro_3_C_sf"/>
</dbReference>
<dbReference type="AlphaFoldDB" id="A0AAW7JPF3"/>
<dbReference type="Proteomes" id="UP001167831">
    <property type="component" value="Unassembled WGS sequence"/>
</dbReference>
<evidence type="ECO:0000313" key="6">
    <source>
        <dbReference type="EMBL" id="MDN0023397.1"/>
    </source>
</evidence>
<evidence type="ECO:0000256" key="3">
    <source>
        <dbReference type="ARBA" id="ARBA00022801"/>
    </source>
</evidence>
<evidence type="ECO:0000256" key="2">
    <source>
        <dbReference type="ARBA" id="ARBA00022729"/>
    </source>
</evidence>
<keyword evidence="3 7" id="KW-0378">Hydrolase</keyword>
<gene>
    <name evidence="6" type="ORF">QVN81_10240</name>
    <name evidence="7" type="ORF">QVN84_04375</name>
</gene>
<dbReference type="RefSeq" id="WP_289825824.1">
    <property type="nucleotide sequence ID" value="NZ_JAUEIE010000011.1"/>
</dbReference>
<dbReference type="Gene3D" id="2.60.40.10">
    <property type="entry name" value="Immunoglobulins"/>
    <property type="match status" value="1"/>
</dbReference>
<evidence type="ECO:0000256" key="4">
    <source>
        <dbReference type="SAM" id="SignalP"/>
    </source>
</evidence>
<dbReference type="InterPro" id="IPR036962">
    <property type="entry name" value="Glyco_hydro_3_N_sf"/>
</dbReference>
<dbReference type="GO" id="GO:0046556">
    <property type="term" value="F:alpha-L-arabinofuranosidase activity"/>
    <property type="evidence" value="ECO:0007669"/>
    <property type="project" value="TreeGrafter"/>
</dbReference>
<keyword evidence="2 4" id="KW-0732">Signal</keyword>
<name>A0AAW7JPF3_9BACT</name>
<sequence length="720" mass="79341">MRIKRMILMCAALVPMAVIGQRLPYMDASLTPSQRADDLCSRLTVEEKISLMMNNSPAIPRLGIPQFEWWNEALHGVGRNGTATVFPVTIGMAASWNDSLVYRVFCAVSDEARAKNTYARRTGSLAQYRGLSFWTPNINIFRDPRWGRGQETYGEDPYLTSRMGLAVVRGLQGDSYAPDGSGRKHKYVKLLACAKHFAVHSGPEWSRHRFNVEDLPARDLWETYLPAFKSLVVDGGVREVMCAYQRIDGEPCCGNTRYLQQILRGEWGFKGLVTSDCGAVSDFWQSWGHGFSDSQSDASARALVTGTDLECGSDYRSLGDALKQGKVSEKDIDTSLKRLLKARFELGDFDADELVEWTRLPVSVVACSEHRQLAADMARQTMTLLSNDGILPLEKDGLKIAVLGPNANDSTMLWGNYNGFPVSTVTIWQGIKAKVPSARLIEGCGYLHNNDKVNASNVAALAGDADVVIFVGGISPRLEGEELQVEEPGFRGGDRLAIELPASQSELVKALCDAGKKVVMVNCSGSAVALTAEHGRANAILQAWYGGEHAGTAVADVLFGDYNPGGKLPVTFYAGTAQLPDYEDYRMEGRTYRYFSGKPLYPFGYGLSYTTFAISKPKYRKGVLTVKVKNTGERDGDEVVQVYVRNPKDTDGPLKTLRAFRRVRVKAGESADVSIALPRSTFELWDEETNTMRVVPGKYVLMVGNSSADEDLRKITVKVR</sequence>
<dbReference type="PANTHER" id="PTHR42721">
    <property type="entry name" value="SUGAR HYDROLASE-RELATED"/>
    <property type="match status" value="1"/>
</dbReference>
<dbReference type="Pfam" id="PF01915">
    <property type="entry name" value="Glyco_hydro_3_C"/>
    <property type="match status" value="1"/>
</dbReference>
<comment type="caution">
    <text evidence="7">The sequence shown here is derived from an EMBL/GenBank/DDBJ whole genome shotgun (WGS) entry which is preliminary data.</text>
</comment>
<dbReference type="InterPro" id="IPR026891">
    <property type="entry name" value="Fn3-like"/>
</dbReference>
<evidence type="ECO:0000313" key="7">
    <source>
        <dbReference type="EMBL" id="MDN0024760.1"/>
    </source>
</evidence>
<dbReference type="Pfam" id="PF14310">
    <property type="entry name" value="Fn3-like"/>
    <property type="match status" value="1"/>
</dbReference>
<dbReference type="EMBL" id="JAUEIE010000011">
    <property type="protein sequence ID" value="MDN0023397.1"/>
    <property type="molecule type" value="Genomic_DNA"/>
</dbReference>
<dbReference type="SUPFAM" id="SSF52279">
    <property type="entry name" value="Beta-D-glucan exohydrolase, C-terminal domain"/>
    <property type="match status" value="1"/>
</dbReference>
<reference evidence="7" key="1">
    <citation type="submission" date="2023-06" db="EMBL/GenBank/DDBJ databases">
        <authorList>
            <person name="Zeman M."/>
            <person name="Kubasova T."/>
            <person name="Jahodarova E."/>
            <person name="Nykrynova M."/>
            <person name="Rychlik I."/>
        </authorList>
    </citation>
    <scope>NUCLEOTIDE SEQUENCE</scope>
    <source>
        <strain evidence="7">ET15</strain>
        <strain evidence="6">ET37</strain>
    </source>
</reference>
<dbReference type="InterPro" id="IPR017853">
    <property type="entry name" value="GH"/>
</dbReference>
<dbReference type="Gene3D" id="3.20.20.300">
    <property type="entry name" value="Glycoside hydrolase, family 3, N-terminal domain"/>
    <property type="match status" value="1"/>
</dbReference>
<feature type="chain" id="PRO_5043476753" evidence="4">
    <location>
        <begin position="21"/>
        <end position="720"/>
    </location>
</feature>
<protein>
    <submittedName>
        <fullName evidence="7">Glycoside hydrolase family 3 C-terminal domain-containing protein</fullName>
    </submittedName>
</protein>
<dbReference type="Gene3D" id="3.40.50.1700">
    <property type="entry name" value="Glycoside hydrolase family 3 C-terminal domain"/>
    <property type="match status" value="1"/>
</dbReference>